<keyword evidence="5" id="KW-1185">Reference proteome</keyword>
<reference evidence="4 5" key="1">
    <citation type="submission" date="2019-07" db="EMBL/GenBank/DDBJ databases">
        <title>Whole genome shotgun sequence of Cellulomonas aerilata NBRC 106308.</title>
        <authorList>
            <person name="Hosoyama A."/>
            <person name="Uohara A."/>
            <person name="Ohji S."/>
            <person name="Ichikawa N."/>
        </authorList>
    </citation>
    <scope>NUCLEOTIDE SEQUENCE [LARGE SCALE GENOMIC DNA]</scope>
    <source>
        <strain evidence="4 5">NBRC 106308</strain>
    </source>
</reference>
<evidence type="ECO:0000256" key="1">
    <source>
        <dbReference type="ARBA" id="ARBA00022801"/>
    </source>
</evidence>
<feature type="region of interest" description="Disordered" evidence="2">
    <location>
        <begin position="1"/>
        <end position="24"/>
    </location>
</feature>
<dbReference type="AlphaFoldDB" id="A0A512DBF1"/>
<dbReference type="RefSeq" id="WP_307724983.1">
    <property type="nucleotide sequence ID" value="NZ_BAAARM010000002.1"/>
</dbReference>
<evidence type="ECO:0000259" key="3">
    <source>
        <dbReference type="Pfam" id="PF00857"/>
    </source>
</evidence>
<dbReference type="GO" id="GO:0016787">
    <property type="term" value="F:hydrolase activity"/>
    <property type="evidence" value="ECO:0007669"/>
    <property type="project" value="UniProtKB-KW"/>
</dbReference>
<evidence type="ECO:0000256" key="2">
    <source>
        <dbReference type="SAM" id="MobiDB-lite"/>
    </source>
</evidence>
<dbReference type="InterPro" id="IPR036380">
    <property type="entry name" value="Isochorismatase-like_sf"/>
</dbReference>
<proteinExistence type="predicted"/>
<accession>A0A512DBF1</accession>
<organism evidence="4 5">
    <name type="scientific">Cellulomonas aerilata</name>
    <dbReference type="NCBI Taxonomy" id="515326"/>
    <lineage>
        <taxon>Bacteria</taxon>
        <taxon>Bacillati</taxon>
        <taxon>Actinomycetota</taxon>
        <taxon>Actinomycetes</taxon>
        <taxon>Micrococcales</taxon>
        <taxon>Cellulomonadaceae</taxon>
        <taxon>Cellulomonas</taxon>
    </lineage>
</organism>
<dbReference type="SUPFAM" id="SSF52499">
    <property type="entry name" value="Isochorismatase-like hydrolases"/>
    <property type="match status" value="1"/>
</dbReference>
<feature type="compositionally biased region" description="Low complexity" evidence="2">
    <location>
        <begin position="9"/>
        <end position="22"/>
    </location>
</feature>
<name>A0A512DBF1_9CELL</name>
<protein>
    <submittedName>
        <fullName evidence="4">Isochorismatase</fullName>
    </submittedName>
</protein>
<gene>
    <name evidence="4" type="ORF">CAE01nite_15360</name>
</gene>
<dbReference type="EMBL" id="BJYY01000012">
    <property type="protein sequence ID" value="GEO33811.1"/>
    <property type="molecule type" value="Genomic_DNA"/>
</dbReference>
<dbReference type="Gene3D" id="3.40.50.850">
    <property type="entry name" value="Isochorismatase-like"/>
    <property type="match status" value="1"/>
</dbReference>
<sequence>MTHDAGTHGAVPGDAGARAAGPPGAGAPGTAGWLVVVDLQHVFGDSASPWAAPRFDEVLPRVRELAAAYGPRVVWTRFVAPRVPVGAWVEYYAQFPFALQPPDAPLYGLVEDPGAHPVVTATTFGKWGPDLAAVVGDGPLTVVGVATDCCVISTVLAAADAGVPVRVVTDACAGSGDEDQERALRVMGLYAPLVELTTSAQVLAGH</sequence>
<comment type="caution">
    <text evidence="4">The sequence shown here is derived from an EMBL/GenBank/DDBJ whole genome shotgun (WGS) entry which is preliminary data.</text>
</comment>
<evidence type="ECO:0000313" key="5">
    <source>
        <dbReference type="Proteomes" id="UP000321181"/>
    </source>
</evidence>
<dbReference type="PANTHER" id="PTHR43540">
    <property type="entry name" value="PEROXYUREIDOACRYLATE/UREIDOACRYLATE AMIDOHYDROLASE-RELATED"/>
    <property type="match status" value="1"/>
</dbReference>
<dbReference type="Proteomes" id="UP000321181">
    <property type="component" value="Unassembled WGS sequence"/>
</dbReference>
<dbReference type="CDD" id="cd00431">
    <property type="entry name" value="cysteine_hydrolases"/>
    <property type="match status" value="1"/>
</dbReference>
<evidence type="ECO:0000313" key="4">
    <source>
        <dbReference type="EMBL" id="GEO33811.1"/>
    </source>
</evidence>
<dbReference type="Pfam" id="PF00857">
    <property type="entry name" value="Isochorismatase"/>
    <property type="match status" value="1"/>
</dbReference>
<keyword evidence="1" id="KW-0378">Hydrolase</keyword>
<dbReference type="InterPro" id="IPR000868">
    <property type="entry name" value="Isochorismatase-like_dom"/>
</dbReference>
<feature type="domain" description="Isochorismatase-like" evidence="3">
    <location>
        <begin position="33"/>
        <end position="198"/>
    </location>
</feature>
<dbReference type="InterPro" id="IPR050272">
    <property type="entry name" value="Isochorismatase-like_hydrls"/>
</dbReference>